<dbReference type="InParanoid" id="A0A0C3NFL8"/>
<name>A0A0C3NFL8_PISTI</name>
<evidence type="ECO:0000313" key="1">
    <source>
        <dbReference type="EMBL" id="KIN94570.1"/>
    </source>
</evidence>
<gene>
    <name evidence="1" type="ORF">M404DRAFT_34906</name>
</gene>
<dbReference type="Proteomes" id="UP000054217">
    <property type="component" value="Unassembled WGS sequence"/>
</dbReference>
<dbReference type="OrthoDB" id="3162439at2759"/>
<sequence>MEISESLYRRFVQNYNWPTAIDITYVSRNGKYLEATRGIPPLIFPTSSFCIEKQLEQAPPGIKSSGSGASYGSQDVTAVSSDSPGIDMVLIFYPSPVDDSGDFQNRSGHSLPPLDVPADWHGPLNIVALVASRPPPIYNGPIDADPNAPCDDHAVIQCELFSKFASEELEDLNDALSPIYDQLKIAPCWWIPEMLSQKLWYQREEDDKWVMHIRLNMGKGRHIPAQGRETLRVHRMVKIRMDTDGLQEGKYSESEIRG</sequence>
<protein>
    <submittedName>
        <fullName evidence="1">Uncharacterized protein</fullName>
    </submittedName>
</protein>
<evidence type="ECO:0000313" key="2">
    <source>
        <dbReference type="Proteomes" id="UP000054217"/>
    </source>
</evidence>
<accession>A0A0C3NFL8</accession>
<dbReference type="AlphaFoldDB" id="A0A0C3NFL8"/>
<reference evidence="2" key="2">
    <citation type="submission" date="2015-01" db="EMBL/GenBank/DDBJ databases">
        <title>Evolutionary Origins and Diversification of the Mycorrhizal Mutualists.</title>
        <authorList>
            <consortium name="DOE Joint Genome Institute"/>
            <consortium name="Mycorrhizal Genomics Consortium"/>
            <person name="Kohler A."/>
            <person name="Kuo A."/>
            <person name="Nagy L.G."/>
            <person name="Floudas D."/>
            <person name="Copeland A."/>
            <person name="Barry K.W."/>
            <person name="Cichocki N."/>
            <person name="Veneault-Fourrey C."/>
            <person name="LaButti K."/>
            <person name="Lindquist E.A."/>
            <person name="Lipzen A."/>
            <person name="Lundell T."/>
            <person name="Morin E."/>
            <person name="Murat C."/>
            <person name="Riley R."/>
            <person name="Ohm R."/>
            <person name="Sun H."/>
            <person name="Tunlid A."/>
            <person name="Henrissat B."/>
            <person name="Grigoriev I.V."/>
            <person name="Hibbett D.S."/>
            <person name="Martin F."/>
        </authorList>
    </citation>
    <scope>NUCLEOTIDE SEQUENCE [LARGE SCALE GENOMIC DNA]</scope>
    <source>
        <strain evidence="2">Marx 270</strain>
    </source>
</reference>
<organism evidence="1 2">
    <name type="scientific">Pisolithus tinctorius Marx 270</name>
    <dbReference type="NCBI Taxonomy" id="870435"/>
    <lineage>
        <taxon>Eukaryota</taxon>
        <taxon>Fungi</taxon>
        <taxon>Dikarya</taxon>
        <taxon>Basidiomycota</taxon>
        <taxon>Agaricomycotina</taxon>
        <taxon>Agaricomycetes</taxon>
        <taxon>Agaricomycetidae</taxon>
        <taxon>Boletales</taxon>
        <taxon>Sclerodermatineae</taxon>
        <taxon>Pisolithaceae</taxon>
        <taxon>Pisolithus</taxon>
    </lineage>
</organism>
<dbReference type="HOGENOM" id="CLU_1078153_0_0_1"/>
<reference evidence="1 2" key="1">
    <citation type="submission" date="2014-04" db="EMBL/GenBank/DDBJ databases">
        <authorList>
            <consortium name="DOE Joint Genome Institute"/>
            <person name="Kuo A."/>
            <person name="Kohler A."/>
            <person name="Costa M.D."/>
            <person name="Nagy L.G."/>
            <person name="Floudas D."/>
            <person name="Copeland A."/>
            <person name="Barry K.W."/>
            <person name="Cichocki N."/>
            <person name="Veneault-Fourrey C."/>
            <person name="LaButti K."/>
            <person name="Lindquist E.A."/>
            <person name="Lipzen A."/>
            <person name="Lundell T."/>
            <person name="Morin E."/>
            <person name="Murat C."/>
            <person name="Sun H."/>
            <person name="Tunlid A."/>
            <person name="Henrissat B."/>
            <person name="Grigoriev I.V."/>
            <person name="Hibbett D.S."/>
            <person name="Martin F."/>
            <person name="Nordberg H.P."/>
            <person name="Cantor M.N."/>
            <person name="Hua S.X."/>
        </authorList>
    </citation>
    <scope>NUCLEOTIDE SEQUENCE [LARGE SCALE GENOMIC DNA]</scope>
    <source>
        <strain evidence="1 2">Marx 270</strain>
    </source>
</reference>
<keyword evidence="2" id="KW-1185">Reference proteome</keyword>
<proteinExistence type="predicted"/>
<dbReference type="EMBL" id="KN832093">
    <property type="protein sequence ID" value="KIN94570.1"/>
    <property type="molecule type" value="Genomic_DNA"/>
</dbReference>
<dbReference type="STRING" id="870435.A0A0C3NFL8"/>